<dbReference type="Pfam" id="PF17042">
    <property type="entry name" value="NBD_C"/>
    <property type="match status" value="1"/>
</dbReference>
<dbReference type="InterPro" id="IPR010737">
    <property type="entry name" value="4-carb_acid_sugar_kinase_N"/>
</dbReference>
<evidence type="ECO:0000256" key="6">
    <source>
        <dbReference type="ARBA" id="ARBA00023277"/>
    </source>
</evidence>
<keyword evidence="2" id="KW-0808">Transferase</keyword>
<dbReference type="EMBL" id="JAGGKT010000020">
    <property type="protein sequence ID" value="MBP1934366.1"/>
    <property type="molecule type" value="Genomic_DNA"/>
</dbReference>
<evidence type="ECO:0000256" key="3">
    <source>
        <dbReference type="ARBA" id="ARBA00022741"/>
    </source>
</evidence>
<dbReference type="Pfam" id="PF07005">
    <property type="entry name" value="SBD_N"/>
    <property type="match status" value="1"/>
</dbReference>
<evidence type="ECO:0000259" key="8">
    <source>
        <dbReference type="Pfam" id="PF17042"/>
    </source>
</evidence>
<evidence type="ECO:0000313" key="9">
    <source>
        <dbReference type="EMBL" id="MBP1934366.1"/>
    </source>
</evidence>
<evidence type="ECO:0000259" key="7">
    <source>
        <dbReference type="Pfam" id="PF07005"/>
    </source>
</evidence>
<keyword evidence="3" id="KW-0547">Nucleotide-binding</keyword>
<keyword evidence="4" id="KW-0418">Kinase</keyword>
<dbReference type="InterPro" id="IPR042213">
    <property type="entry name" value="NBD_C_sf"/>
</dbReference>
<evidence type="ECO:0000256" key="4">
    <source>
        <dbReference type="ARBA" id="ARBA00022777"/>
    </source>
</evidence>
<evidence type="ECO:0000256" key="1">
    <source>
        <dbReference type="ARBA" id="ARBA00005715"/>
    </source>
</evidence>
<keyword evidence="6" id="KW-0119">Carbohydrate metabolism</keyword>
<feature type="domain" description="Four-carbon acid sugar kinase nucleotide binding" evidence="8">
    <location>
        <begin position="249"/>
        <end position="419"/>
    </location>
</feature>
<reference evidence="9 10" key="1">
    <citation type="submission" date="2021-03" db="EMBL/GenBank/DDBJ databases">
        <title>Genomic Encyclopedia of Type Strains, Phase IV (KMG-IV): sequencing the most valuable type-strain genomes for metagenomic binning, comparative biology and taxonomic classification.</title>
        <authorList>
            <person name="Goeker M."/>
        </authorList>
    </citation>
    <scope>NUCLEOTIDE SEQUENCE [LARGE SCALE GENOMIC DNA]</scope>
    <source>
        <strain evidence="9 10">DSM 24738</strain>
    </source>
</reference>
<evidence type="ECO:0000256" key="5">
    <source>
        <dbReference type="ARBA" id="ARBA00022840"/>
    </source>
</evidence>
<dbReference type="InterPro" id="IPR031475">
    <property type="entry name" value="NBD_C"/>
</dbReference>
<dbReference type="InterPro" id="IPR037051">
    <property type="entry name" value="4-carb_acid_sugar_kinase_N_sf"/>
</dbReference>
<evidence type="ECO:0000256" key="2">
    <source>
        <dbReference type="ARBA" id="ARBA00022679"/>
    </source>
</evidence>
<dbReference type="Gene3D" id="3.40.50.10840">
    <property type="entry name" value="Putative sugar-binding, N-terminal domain"/>
    <property type="match status" value="1"/>
</dbReference>
<dbReference type="Proteomes" id="UP001519343">
    <property type="component" value="Unassembled WGS sequence"/>
</dbReference>
<comment type="similarity">
    <text evidence="1">Belongs to the four-carbon acid sugar kinase family.</text>
</comment>
<keyword evidence="10" id="KW-1185">Reference proteome</keyword>
<dbReference type="SUPFAM" id="SSF142764">
    <property type="entry name" value="YgbK-like"/>
    <property type="match status" value="1"/>
</dbReference>
<organism evidence="9 10">
    <name type="scientific">Ammoniphilus resinae</name>
    <dbReference type="NCBI Taxonomy" id="861532"/>
    <lineage>
        <taxon>Bacteria</taxon>
        <taxon>Bacillati</taxon>
        <taxon>Bacillota</taxon>
        <taxon>Bacilli</taxon>
        <taxon>Bacillales</taxon>
        <taxon>Paenibacillaceae</taxon>
        <taxon>Aneurinibacillus group</taxon>
        <taxon>Ammoniphilus</taxon>
    </lineage>
</organism>
<dbReference type="RefSeq" id="WP_209812365.1">
    <property type="nucleotide sequence ID" value="NZ_JAGGKT010000020.1"/>
</dbReference>
<evidence type="ECO:0000313" key="10">
    <source>
        <dbReference type="Proteomes" id="UP001519343"/>
    </source>
</evidence>
<feature type="domain" description="Four-carbon acid sugar kinase N-terminal" evidence="7">
    <location>
        <begin position="3"/>
        <end position="226"/>
    </location>
</feature>
<comment type="caution">
    <text evidence="9">The sequence shown here is derived from an EMBL/GenBank/DDBJ whole genome shotgun (WGS) entry which is preliminary data.</text>
</comment>
<sequence length="432" mass="47132">MRLAMIADDLTGANDSGVQLARFGLHTSVLFHPDEEALGKNEAVVLDTDSRSLPPDEAYQKVKEASQLIKEKKFDVIFKKIDSTLRGNLGTEIDAIYDVFQPDLVVIAPAYPKNGRQTMDGIHYLNQQKVSETEIAKDPKTPVRESYIPTLLEGQTKHRVGLITLEDLDIGLDAVLTKLQDLKQQGISYVVFDAKEEDDLRRLAGFVLQSNYSVCWVGSAGLANHLPDIYGLQMKKQVVEIPRDGKPVLLVVGSVSGVSRKQLDLVLEQPGIKGIAVQSSAVVSSSEDKRVEIGKAYDQAVNDLNASARCLAIYSSGTPEDIRQAQQVGKQHGFDEREVSNLISQALGEVAAKLLEVFQIKGLVLTGGDTAKQVCNQLGITGFKLIDEVEIGIPLGKTVGKRELYAITKAGAFGTERSLLHSIKKLQGEDIQ</sequence>
<accession>A0ABS4GVR8</accession>
<proteinExistence type="inferred from homology"/>
<keyword evidence="5" id="KW-0067">ATP-binding</keyword>
<protein>
    <submittedName>
        <fullName evidence="9">Uncharacterized protein YgbK (DUF1537 family)</fullName>
    </submittedName>
</protein>
<name>A0ABS4GVR8_9BACL</name>
<gene>
    <name evidence="9" type="ORF">J2Z37_004386</name>
</gene>
<dbReference type="Gene3D" id="3.40.980.20">
    <property type="entry name" value="Four-carbon acid sugar kinase, nucleotide binding domain"/>
    <property type="match status" value="1"/>
</dbReference>